<evidence type="ECO:0000256" key="6">
    <source>
        <dbReference type="PIRSR" id="PIRSR602403-1"/>
    </source>
</evidence>
<evidence type="ECO:0000256" key="5">
    <source>
        <dbReference type="ARBA" id="ARBA00023004"/>
    </source>
</evidence>
<organism evidence="9 10">
    <name type="scientific">Periconia macrospinosa</name>
    <dbReference type="NCBI Taxonomy" id="97972"/>
    <lineage>
        <taxon>Eukaryota</taxon>
        <taxon>Fungi</taxon>
        <taxon>Dikarya</taxon>
        <taxon>Ascomycota</taxon>
        <taxon>Pezizomycotina</taxon>
        <taxon>Dothideomycetes</taxon>
        <taxon>Pleosporomycetidae</taxon>
        <taxon>Pleosporales</taxon>
        <taxon>Massarineae</taxon>
        <taxon>Periconiaceae</taxon>
        <taxon>Periconia</taxon>
    </lineage>
</organism>
<dbReference type="GO" id="GO:0008395">
    <property type="term" value="F:steroid hydroxylase activity"/>
    <property type="evidence" value="ECO:0007669"/>
    <property type="project" value="TreeGrafter"/>
</dbReference>
<protein>
    <submittedName>
        <fullName evidence="9">Cytochrome P450</fullName>
    </submittedName>
</protein>
<dbReference type="STRING" id="97972.A0A2V1DJQ0"/>
<dbReference type="GO" id="GO:0020037">
    <property type="term" value="F:heme binding"/>
    <property type="evidence" value="ECO:0007669"/>
    <property type="project" value="InterPro"/>
</dbReference>
<comment type="cofactor">
    <cofactor evidence="1 6">
        <name>heme</name>
        <dbReference type="ChEBI" id="CHEBI:30413"/>
    </cofactor>
</comment>
<dbReference type="PANTHER" id="PTHR24304">
    <property type="entry name" value="CYTOCHROME P450 FAMILY 7"/>
    <property type="match status" value="1"/>
</dbReference>
<dbReference type="InterPro" id="IPR036396">
    <property type="entry name" value="Cyt_P450_sf"/>
</dbReference>
<evidence type="ECO:0000256" key="8">
    <source>
        <dbReference type="SAM" id="MobiDB-lite"/>
    </source>
</evidence>
<keyword evidence="7" id="KW-0503">Monooxygenase</keyword>
<keyword evidence="4 6" id="KW-0479">Metal-binding</keyword>
<reference evidence="9 10" key="1">
    <citation type="journal article" date="2018" name="Sci. Rep.">
        <title>Comparative genomics provides insights into the lifestyle and reveals functional heterogeneity of dark septate endophytic fungi.</title>
        <authorList>
            <person name="Knapp D.G."/>
            <person name="Nemeth J.B."/>
            <person name="Barry K."/>
            <person name="Hainaut M."/>
            <person name="Henrissat B."/>
            <person name="Johnson J."/>
            <person name="Kuo A."/>
            <person name="Lim J.H.P."/>
            <person name="Lipzen A."/>
            <person name="Nolan M."/>
            <person name="Ohm R.A."/>
            <person name="Tamas L."/>
            <person name="Grigoriev I.V."/>
            <person name="Spatafora J.W."/>
            <person name="Nagy L.G."/>
            <person name="Kovacs G.M."/>
        </authorList>
    </citation>
    <scope>NUCLEOTIDE SEQUENCE [LARGE SCALE GENOMIC DNA]</scope>
    <source>
        <strain evidence="9 10">DSE2036</strain>
    </source>
</reference>
<keyword evidence="3 6" id="KW-0349">Heme</keyword>
<keyword evidence="5 6" id="KW-0408">Iron</keyword>
<evidence type="ECO:0000256" key="2">
    <source>
        <dbReference type="ARBA" id="ARBA00010617"/>
    </source>
</evidence>
<evidence type="ECO:0000256" key="3">
    <source>
        <dbReference type="ARBA" id="ARBA00022617"/>
    </source>
</evidence>
<feature type="non-terminal residue" evidence="9">
    <location>
        <position position="1"/>
    </location>
</feature>
<dbReference type="PANTHER" id="PTHR24304:SF2">
    <property type="entry name" value="24-HYDROXYCHOLESTEROL 7-ALPHA-HYDROXYLASE"/>
    <property type="match status" value="1"/>
</dbReference>
<dbReference type="AlphaFoldDB" id="A0A2V1DJQ0"/>
<dbReference type="InterPro" id="IPR017972">
    <property type="entry name" value="Cyt_P450_CS"/>
</dbReference>
<dbReference type="Gene3D" id="1.10.630.10">
    <property type="entry name" value="Cytochrome P450"/>
    <property type="match status" value="1"/>
</dbReference>
<dbReference type="OrthoDB" id="1470350at2759"/>
<dbReference type="Pfam" id="PF00067">
    <property type="entry name" value="p450"/>
    <property type="match status" value="1"/>
</dbReference>
<dbReference type="InterPro" id="IPR050529">
    <property type="entry name" value="CYP450_sterol_14alpha_dmase"/>
</dbReference>
<feature type="binding site" description="axial binding residue" evidence="6">
    <location>
        <position position="58"/>
    </location>
    <ligand>
        <name>heme</name>
        <dbReference type="ChEBI" id="CHEBI:30413"/>
    </ligand>
    <ligandPart>
        <name>Fe</name>
        <dbReference type="ChEBI" id="CHEBI:18248"/>
    </ligandPart>
</feature>
<dbReference type="PRINTS" id="PR00465">
    <property type="entry name" value="EP450IV"/>
</dbReference>
<gene>
    <name evidence="9" type="ORF">DM02DRAFT_489776</name>
</gene>
<proteinExistence type="inferred from homology"/>
<dbReference type="InterPro" id="IPR002403">
    <property type="entry name" value="Cyt_P450_E_grp-IV"/>
</dbReference>
<evidence type="ECO:0000256" key="1">
    <source>
        <dbReference type="ARBA" id="ARBA00001971"/>
    </source>
</evidence>
<name>A0A2V1DJQ0_9PLEO</name>
<dbReference type="PROSITE" id="PS00086">
    <property type="entry name" value="CYTOCHROME_P450"/>
    <property type="match status" value="1"/>
</dbReference>
<evidence type="ECO:0000313" key="9">
    <source>
        <dbReference type="EMBL" id="PVH98298.1"/>
    </source>
</evidence>
<feature type="compositionally biased region" description="Basic and acidic residues" evidence="8">
    <location>
        <begin position="20"/>
        <end position="45"/>
    </location>
</feature>
<evidence type="ECO:0000256" key="7">
    <source>
        <dbReference type="RuleBase" id="RU000461"/>
    </source>
</evidence>
<dbReference type="SUPFAM" id="SSF48264">
    <property type="entry name" value="Cytochrome P450"/>
    <property type="match status" value="1"/>
</dbReference>
<dbReference type="InterPro" id="IPR001128">
    <property type="entry name" value="Cyt_P450"/>
</dbReference>
<keyword evidence="10" id="KW-1185">Reference proteome</keyword>
<dbReference type="GO" id="GO:0005506">
    <property type="term" value="F:iron ion binding"/>
    <property type="evidence" value="ECO:0007669"/>
    <property type="project" value="InterPro"/>
</dbReference>
<dbReference type="EMBL" id="KZ805416">
    <property type="protein sequence ID" value="PVH98298.1"/>
    <property type="molecule type" value="Genomic_DNA"/>
</dbReference>
<dbReference type="Proteomes" id="UP000244855">
    <property type="component" value="Unassembled WGS sequence"/>
</dbReference>
<evidence type="ECO:0000256" key="4">
    <source>
        <dbReference type="ARBA" id="ARBA00022723"/>
    </source>
</evidence>
<feature type="non-terminal residue" evidence="9">
    <location>
        <position position="82"/>
    </location>
</feature>
<dbReference type="GO" id="GO:0016705">
    <property type="term" value="F:oxidoreductase activity, acting on paired donors, with incorporation or reduction of molecular oxygen"/>
    <property type="evidence" value="ECO:0007669"/>
    <property type="project" value="InterPro"/>
</dbReference>
<evidence type="ECO:0000313" key="10">
    <source>
        <dbReference type="Proteomes" id="UP000244855"/>
    </source>
</evidence>
<comment type="similarity">
    <text evidence="2 7">Belongs to the cytochrome P450 family.</text>
</comment>
<feature type="region of interest" description="Disordered" evidence="8">
    <location>
        <begin position="20"/>
        <end position="56"/>
    </location>
</feature>
<accession>A0A2V1DJQ0</accession>
<keyword evidence="7" id="KW-0560">Oxidoreductase</keyword>
<sequence length="82" mass="8975">LQKGNVVTIPCGLMHFDEKLHPDPDGYHPRRFLDKDLGGEGEGHAKTTKPFGGGSTHCPGRVFAEKQMIGLVAGILMRYDVE</sequence>